<organism evidence="2 3">
    <name type="scientific">Dreissena polymorpha</name>
    <name type="common">Zebra mussel</name>
    <name type="synonym">Mytilus polymorpha</name>
    <dbReference type="NCBI Taxonomy" id="45954"/>
    <lineage>
        <taxon>Eukaryota</taxon>
        <taxon>Metazoa</taxon>
        <taxon>Spiralia</taxon>
        <taxon>Lophotrochozoa</taxon>
        <taxon>Mollusca</taxon>
        <taxon>Bivalvia</taxon>
        <taxon>Autobranchia</taxon>
        <taxon>Heteroconchia</taxon>
        <taxon>Euheterodonta</taxon>
        <taxon>Imparidentia</taxon>
        <taxon>Neoheterodontei</taxon>
        <taxon>Myida</taxon>
        <taxon>Dreissenoidea</taxon>
        <taxon>Dreissenidae</taxon>
        <taxon>Dreissena</taxon>
    </lineage>
</organism>
<dbReference type="EMBL" id="JAIWYP010000018">
    <property type="protein sequence ID" value="KAH3692912.1"/>
    <property type="molecule type" value="Genomic_DNA"/>
</dbReference>
<comment type="caution">
    <text evidence="2">The sequence shown here is derived from an EMBL/GenBank/DDBJ whole genome shotgun (WGS) entry which is preliminary data.</text>
</comment>
<protein>
    <submittedName>
        <fullName evidence="2">Uncharacterized protein</fullName>
    </submittedName>
</protein>
<evidence type="ECO:0000313" key="3">
    <source>
        <dbReference type="Proteomes" id="UP000828390"/>
    </source>
</evidence>
<keyword evidence="3" id="KW-1185">Reference proteome</keyword>
<feature type="region of interest" description="Disordered" evidence="1">
    <location>
        <begin position="232"/>
        <end position="265"/>
    </location>
</feature>
<sequence length="449" mass="50171">MATSLSRENISMNNCENQAQEYVDSVVGPSFVQQVLNLDDSVIVSPKSSKSQKRKMDESVDEVDTELKKPRRTRSETMKSGAQTNQGSAGKSQEKTVEVLLANMHADINMQYMALNERFDKFESGLETRISNKVAQILDKRINSVTDKMEKKLTLAVDNKVNAMKDEIKAEIIPEIEELKSFASSQSQRNNIALNICIRDLPENEGENTKSKVDKLIKDGLKIKNVTCLNAERKPNRSNSNKPGVVIATMRSQDDKKQVLTNKSDLKDNRQYEDVFIGHDQTAVERKINENFRTIFRALKNNDIQIQSTRGVHNGSYPGKGGGNRGSRGDHRTGHGPSRDLGHDLGGASGWRSPDRRDSTESRSDRSGPNSDQENRNHIHSPSSDPRSSSTRENDRKTDNSFFRHSDNSDSSSTSRGFQGNSGNSNHFSNRGRGNRRGGGFGGNRRHNY</sequence>
<reference evidence="2" key="2">
    <citation type="submission" date="2020-11" db="EMBL/GenBank/DDBJ databases">
        <authorList>
            <person name="McCartney M.A."/>
            <person name="Auch B."/>
            <person name="Kono T."/>
            <person name="Mallez S."/>
            <person name="Becker A."/>
            <person name="Gohl D.M."/>
            <person name="Silverstein K.A.T."/>
            <person name="Koren S."/>
            <person name="Bechman K.B."/>
            <person name="Herman A."/>
            <person name="Abrahante J.E."/>
            <person name="Garbe J."/>
        </authorList>
    </citation>
    <scope>NUCLEOTIDE SEQUENCE</scope>
    <source>
        <strain evidence="2">Duluth1</strain>
        <tissue evidence="2">Whole animal</tissue>
    </source>
</reference>
<feature type="compositionally biased region" description="Basic and acidic residues" evidence="1">
    <location>
        <begin position="327"/>
        <end position="343"/>
    </location>
</feature>
<feature type="compositionally biased region" description="Low complexity" evidence="1">
    <location>
        <begin position="409"/>
        <end position="432"/>
    </location>
</feature>
<feature type="region of interest" description="Disordered" evidence="1">
    <location>
        <begin position="45"/>
        <end position="94"/>
    </location>
</feature>
<feature type="compositionally biased region" description="Basic and acidic residues" evidence="1">
    <location>
        <begin position="65"/>
        <end position="77"/>
    </location>
</feature>
<feature type="compositionally biased region" description="Basic and acidic residues" evidence="1">
    <location>
        <begin position="252"/>
        <end position="265"/>
    </location>
</feature>
<reference evidence="2" key="1">
    <citation type="journal article" date="2019" name="bioRxiv">
        <title>The Genome of the Zebra Mussel, Dreissena polymorpha: A Resource for Invasive Species Research.</title>
        <authorList>
            <person name="McCartney M.A."/>
            <person name="Auch B."/>
            <person name="Kono T."/>
            <person name="Mallez S."/>
            <person name="Zhang Y."/>
            <person name="Obille A."/>
            <person name="Becker A."/>
            <person name="Abrahante J.E."/>
            <person name="Garbe J."/>
            <person name="Badalamenti J.P."/>
            <person name="Herman A."/>
            <person name="Mangelson H."/>
            <person name="Liachko I."/>
            <person name="Sullivan S."/>
            <person name="Sone E.D."/>
            <person name="Koren S."/>
            <person name="Silverstein K.A.T."/>
            <person name="Beckman K.B."/>
            <person name="Gohl D.M."/>
        </authorList>
    </citation>
    <scope>NUCLEOTIDE SEQUENCE</scope>
    <source>
        <strain evidence="2">Duluth1</strain>
        <tissue evidence="2">Whole animal</tissue>
    </source>
</reference>
<name>A0A9D3Y388_DREPO</name>
<gene>
    <name evidence="2" type="ORF">DPMN_193248</name>
</gene>
<evidence type="ECO:0000256" key="1">
    <source>
        <dbReference type="SAM" id="MobiDB-lite"/>
    </source>
</evidence>
<feature type="compositionally biased region" description="Basic and acidic residues" evidence="1">
    <location>
        <begin position="353"/>
        <end position="366"/>
    </location>
</feature>
<accession>A0A9D3Y388</accession>
<feature type="compositionally biased region" description="Polar residues" evidence="1">
    <location>
        <begin position="78"/>
        <end position="91"/>
    </location>
</feature>
<dbReference type="Proteomes" id="UP000828390">
    <property type="component" value="Unassembled WGS sequence"/>
</dbReference>
<evidence type="ECO:0000313" key="2">
    <source>
        <dbReference type="EMBL" id="KAH3692912.1"/>
    </source>
</evidence>
<dbReference type="AlphaFoldDB" id="A0A9D3Y388"/>
<proteinExistence type="predicted"/>
<dbReference type="Gene3D" id="3.30.70.1820">
    <property type="entry name" value="L1 transposable element, RRM domain"/>
    <property type="match status" value="1"/>
</dbReference>
<feature type="region of interest" description="Disordered" evidence="1">
    <location>
        <begin position="307"/>
        <end position="449"/>
    </location>
</feature>
<feature type="compositionally biased region" description="Basic and acidic residues" evidence="1">
    <location>
        <begin position="390"/>
        <end position="408"/>
    </location>
</feature>